<dbReference type="InterPro" id="IPR046796">
    <property type="entry name" value="Transposase_32_dom"/>
</dbReference>
<dbReference type="AlphaFoldDB" id="A0A0L9TW23"/>
<feature type="compositionally biased region" description="Basic and acidic residues" evidence="1">
    <location>
        <begin position="101"/>
        <end position="112"/>
    </location>
</feature>
<evidence type="ECO:0000256" key="1">
    <source>
        <dbReference type="SAM" id="MobiDB-lite"/>
    </source>
</evidence>
<dbReference type="Pfam" id="PF20167">
    <property type="entry name" value="Transposase_32"/>
    <property type="match status" value="1"/>
</dbReference>
<feature type="region of interest" description="Disordered" evidence="1">
    <location>
        <begin position="72"/>
        <end position="178"/>
    </location>
</feature>
<organism evidence="3 4">
    <name type="scientific">Phaseolus angularis</name>
    <name type="common">Azuki bean</name>
    <name type="synonym">Vigna angularis</name>
    <dbReference type="NCBI Taxonomy" id="3914"/>
    <lineage>
        <taxon>Eukaryota</taxon>
        <taxon>Viridiplantae</taxon>
        <taxon>Streptophyta</taxon>
        <taxon>Embryophyta</taxon>
        <taxon>Tracheophyta</taxon>
        <taxon>Spermatophyta</taxon>
        <taxon>Magnoliopsida</taxon>
        <taxon>eudicotyledons</taxon>
        <taxon>Gunneridae</taxon>
        <taxon>Pentapetalae</taxon>
        <taxon>rosids</taxon>
        <taxon>fabids</taxon>
        <taxon>Fabales</taxon>
        <taxon>Fabaceae</taxon>
        <taxon>Papilionoideae</taxon>
        <taxon>50 kb inversion clade</taxon>
        <taxon>NPAAA clade</taxon>
        <taxon>indigoferoid/millettioid clade</taxon>
        <taxon>Phaseoleae</taxon>
        <taxon>Vigna</taxon>
    </lineage>
</organism>
<name>A0A0L9TW23_PHAAN</name>
<evidence type="ECO:0000259" key="2">
    <source>
        <dbReference type="Pfam" id="PF20167"/>
    </source>
</evidence>
<evidence type="ECO:0000313" key="4">
    <source>
        <dbReference type="Proteomes" id="UP000053144"/>
    </source>
</evidence>
<evidence type="ECO:0000313" key="3">
    <source>
        <dbReference type="EMBL" id="KOM34750.1"/>
    </source>
</evidence>
<protein>
    <recommendedName>
        <fullName evidence="2">Putative plant transposon protein domain-containing protein</fullName>
    </recommendedName>
</protein>
<accession>A0A0L9TW23</accession>
<feature type="domain" description="Putative plant transposon protein" evidence="2">
    <location>
        <begin position="218"/>
        <end position="403"/>
    </location>
</feature>
<dbReference type="EMBL" id="CM003372">
    <property type="protein sequence ID" value="KOM34750.1"/>
    <property type="molecule type" value="Genomic_DNA"/>
</dbReference>
<gene>
    <name evidence="3" type="ORF">LR48_Vigan02g090000</name>
</gene>
<reference evidence="4" key="1">
    <citation type="journal article" date="2015" name="Proc. Natl. Acad. Sci. U.S.A.">
        <title>Genome sequencing of adzuki bean (Vigna angularis) provides insight into high starch and low fat accumulation and domestication.</title>
        <authorList>
            <person name="Yang K."/>
            <person name="Tian Z."/>
            <person name="Chen C."/>
            <person name="Luo L."/>
            <person name="Zhao B."/>
            <person name="Wang Z."/>
            <person name="Yu L."/>
            <person name="Li Y."/>
            <person name="Sun Y."/>
            <person name="Li W."/>
            <person name="Chen Y."/>
            <person name="Li Y."/>
            <person name="Zhang Y."/>
            <person name="Ai D."/>
            <person name="Zhao J."/>
            <person name="Shang C."/>
            <person name="Ma Y."/>
            <person name="Wu B."/>
            <person name="Wang M."/>
            <person name="Gao L."/>
            <person name="Sun D."/>
            <person name="Zhang P."/>
            <person name="Guo F."/>
            <person name="Wang W."/>
            <person name="Li Y."/>
            <person name="Wang J."/>
            <person name="Varshney R.K."/>
            <person name="Wang J."/>
            <person name="Ling H.Q."/>
            <person name="Wan P."/>
        </authorList>
    </citation>
    <scope>NUCLEOTIDE SEQUENCE</scope>
    <source>
        <strain evidence="4">cv. Jingnong 6</strain>
    </source>
</reference>
<dbReference type="Gramene" id="KOM34750">
    <property type="protein sequence ID" value="KOM34750"/>
    <property type="gene ID" value="LR48_Vigan02g090000"/>
</dbReference>
<proteinExistence type="predicted"/>
<feature type="compositionally biased region" description="Polar residues" evidence="1">
    <location>
        <begin position="72"/>
        <end position="97"/>
    </location>
</feature>
<dbReference type="Proteomes" id="UP000053144">
    <property type="component" value="Chromosome 2"/>
</dbReference>
<feature type="compositionally biased region" description="Basic and acidic residues" evidence="1">
    <location>
        <begin position="163"/>
        <end position="173"/>
    </location>
</feature>
<sequence length="446" mass="49981">MFALVMNKFSISENGVKNLLTLGKCNRIVSMNRSLKAINYLKTLNYGLLVTSSQAILGGQVTSALVSSSDLLTRNPGRPSQDTQPWSSSDHLTSNPGRPSEFGERSEEEKKGNQKRHQKVQKEKPQPPLSGSLPLSGTQKLALVPLRGMTSSSGKRMKTMASKRKEKEPEQPHSSRFLSRKHEKHFKVVQDRSLIIERKVGMIPNFAPQFGEQLLGNDWGKLATYPTPANIAVVKEFYTNARKIGDYPVENYLGYVRGHAIRYDPDSINNFLDTVWAGEQCQFALCMEEGADFDDVERILCIPGGHFQRNRTGSVVNIRRTDLTPLAKYWMAFSHANIQPCSHVSDITLSRALLLYCAIRNLNFNIGQVIADEIRMCANKTKSKAPLGHPSLITHLCKIPGVDTSAPPFERPRKAIDEAYYRQYCGVEEAAQPVPPRRTRRERGQA</sequence>